<dbReference type="GO" id="GO:0046983">
    <property type="term" value="F:protein dimerization activity"/>
    <property type="evidence" value="ECO:0007669"/>
    <property type="project" value="InterPro"/>
</dbReference>
<dbReference type="AlphaFoldDB" id="A0A914WWY1"/>
<dbReference type="Pfam" id="PF05699">
    <property type="entry name" value="Dimer_Tnp_hAT"/>
    <property type="match status" value="1"/>
</dbReference>
<dbReference type="WBParaSite" id="PSAMB.scaffold5151size12503.g25995.t1">
    <property type="protein sequence ID" value="PSAMB.scaffold5151size12503.g25995.t1"/>
    <property type="gene ID" value="PSAMB.scaffold5151size12503.g25995"/>
</dbReference>
<dbReference type="InterPro" id="IPR008906">
    <property type="entry name" value="HATC_C_dom"/>
</dbReference>
<evidence type="ECO:0000313" key="2">
    <source>
        <dbReference type="Proteomes" id="UP000887566"/>
    </source>
</evidence>
<dbReference type="SUPFAM" id="SSF53098">
    <property type="entry name" value="Ribonuclease H-like"/>
    <property type="match status" value="1"/>
</dbReference>
<dbReference type="InterPro" id="IPR012337">
    <property type="entry name" value="RNaseH-like_sf"/>
</dbReference>
<accession>A0A914WWY1</accession>
<feature type="domain" description="HAT C-terminal dimerisation" evidence="1">
    <location>
        <begin position="10"/>
        <end position="67"/>
    </location>
</feature>
<sequence>MVESRTDGEEVNSYMSTFACAAPTAEIDVVAFWKIHQLKYPLLSSLALDLITILATSAAVERIFNQARLATAGRKSNTGPCLLESECLMKYNRRYVVRTKSC</sequence>
<evidence type="ECO:0000259" key="1">
    <source>
        <dbReference type="Pfam" id="PF05699"/>
    </source>
</evidence>
<keyword evidence="2" id="KW-1185">Reference proteome</keyword>
<proteinExistence type="predicted"/>
<evidence type="ECO:0000313" key="3">
    <source>
        <dbReference type="WBParaSite" id="PSAMB.scaffold5151size12503.g25995.t1"/>
    </source>
</evidence>
<name>A0A914WWY1_9BILA</name>
<protein>
    <submittedName>
        <fullName evidence="3">HAT C-terminal dimerisation domain-containing protein</fullName>
    </submittedName>
</protein>
<reference evidence="3" key="1">
    <citation type="submission" date="2022-11" db="UniProtKB">
        <authorList>
            <consortium name="WormBaseParasite"/>
        </authorList>
    </citation>
    <scope>IDENTIFICATION</scope>
</reference>
<organism evidence="2 3">
    <name type="scientific">Plectus sambesii</name>
    <dbReference type="NCBI Taxonomy" id="2011161"/>
    <lineage>
        <taxon>Eukaryota</taxon>
        <taxon>Metazoa</taxon>
        <taxon>Ecdysozoa</taxon>
        <taxon>Nematoda</taxon>
        <taxon>Chromadorea</taxon>
        <taxon>Plectida</taxon>
        <taxon>Plectina</taxon>
        <taxon>Plectoidea</taxon>
        <taxon>Plectidae</taxon>
        <taxon>Plectus</taxon>
    </lineage>
</organism>
<dbReference type="Proteomes" id="UP000887566">
    <property type="component" value="Unplaced"/>
</dbReference>